<dbReference type="Proteomes" id="UP000190229">
    <property type="component" value="Unassembled WGS sequence"/>
</dbReference>
<dbReference type="InterPro" id="IPR007497">
    <property type="entry name" value="SIMPL/DUF541"/>
</dbReference>
<dbReference type="Pfam" id="PF04402">
    <property type="entry name" value="SIMPL"/>
    <property type="match status" value="1"/>
</dbReference>
<evidence type="ECO:0008006" key="4">
    <source>
        <dbReference type="Google" id="ProtNLM"/>
    </source>
</evidence>
<gene>
    <name evidence="2" type="ORF">B2M26_13985</name>
</gene>
<dbReference type="InterPro" id="IPR052022">
    <property type="entry name" value="26kDa_periplasmic_antigen"/>
</dbReference>
<protein>
    <recommendedName>
        <fullName evidence="4">SIMPL domain-containing protein</fullName>
    </recommendedName>
</protein>
<keyword evidence="3" id="KW-1185">Reference proteome</keyword>
<dbReference type="PANTHER" id="PTHR34387:SF2">
    <property type="entry name" value="SLR1258 PROTEIN"/>
    <property type="match status" value="1"/>
</dbReference>
<dbReference type="PANTHER" id="PTHR34387">
    <property type="entry name" value="SLR1258 PROTEIN"/>
    <property type="match status" value="1"/>
</dbReference>
<keyword evidence="1" id="KW-0812">Transmembrane</keyword>
<comment type="caution">
    <text evidence="2">The sequence shown here is derived from an EMBL/GenBank/DDBJ whole genome shotgun (WGS) entry which is preliminary data.</text>
</comment>
<name>A0A1V4EPU2_9BACL</name>
<dbReference type="Gene3D" id="3.30.70.2970">
    <property type="entry name" value="Protein of unknown function (DUF541), domain 2"/>
    <property type="match status" value="1"/>
</dbReference>
<organism evidence="2 3">
    <name type="scientific">Ferroacidibacillus organovorans</name>
    <dbReference type="NCBI Taxonomy" id="1765683"/>
    <lineage>
        <taxon>Bacteria</taxon>
        <taxon>Bacillati</taxon>
        <taxon>Bacillota</taxon>
        <taxon>Bacilli</taxon>
        <taxon>Bacillales</taxon>
        <taxon>Alicyclobacillaceae</taxon>
        <taxon>Ferroacidibacillus</taxon>
    </lineage>
</organism>
<dbReference type="EMBL" id="MWPS01000046">
    <property type="protein sequence ID" value="OPG14947.1"/>
    <property type="molecule type" value="Genomic_DNA"/>
</dbReference>
<dbReference type="Gene3D" id="3.30.110.170">
    <property type="entry name" value="Protein of unknown function (DUF541), domain 1"/>
    <property type="match status" value="1"/>
</dbReference>
<reference evidence="2 3" key="1">
    <citation type="submission" date="2017-02" db="EMBL/GenBank/DDBJ databases">
        <title>Draft genome of Acidibacillus ferrooxidans Huett2.</title>
        <authorList>
            <person name="Schopf S."/>
        </authorList>
    </citation>
    <scope>NUCLEOTIDE SEQUENCE [LARGE SCALE GENOMIC DNA]</scope>
    <source>
        <strain evidence="2 3">Huett2</strain>
    </source>
</reference>
<proteinExistence type="predicted"/>
<keyword evidence="1" id="KW-1133">Transmembrane helix</keyword>
<accession>A0A1V4EPU2</accession>
<dbReference type="AlphaFoldDB" id="A0A1V4EPU2"/>
<evidence type="ECO:0000313" key="2">
    <source>
        <dbReference type="EMBL" id="OPG14947.1"/>
    </source>
</evidence>
<evidence type="ECO:0000256" key="1">
    <source>
        <dbReference type="SAM" id="Phobius"/>
    </source>
</evidence>
<evidence type="ECO:0000313" key="3">
    <source>
        <dbReference type="Proteomes" id="UP000190229"/>
    </source>
</evidence>
<keyword evidence="1" id="KW-0472">Membrane</keyword>
<feature type="transmembrane region" description="Helical" evidence="1">
    <location>
        <begin position="21"/>
        <end position="43"/>
    </location>
</feature>
<sequence>MCESSDSISGSKGRSRVAKRNWMVGGAITVALLVGGVTSPLVLGAHAMGMGNTPSSTTTTATQTPNTITVTGIAGVYSTDNVATVNMSMNINDQTVLAVTRDEAHIAGQLTQEFRHLGIPQGDISTLFQGINNNGNMSNESGNLNVNVTVASASLLPKVMNCLSTLTEGYVSNVYSNVQYAPMNLPTIRTQLFAKALADAKSQAQTLASDVGATVGSVVSVTSPAPVNTNVMNGPALPNQSLGGISTTYGYGGNSQNYVSSQVTVTYQLIQG</sequence>
<dbReference type="GO" id="GO:0006974">
    <property type="term" value="P:DNA damage response"/>
    <property type="evidence" value="ECO:0007669"/>
    <property type="project" value="TreeGrafter"/>
</dbReference>
<dbReference type="OrthoDB" id="9931774at2"/>